<evidence type="ECO:0000259" key="7">
    <source>
        <dbReference type="PROSITE" id="PS50850"/>
    </source>
</evidence>
<reference evidence="8" key="1">
    <citation type="submission" date="2019-07" db="EMBL/GenBank/DDBJ databases">
        <title>Hyphodiscus hymeniophilus genome sequencing and assembly.</title>
        <authorList>
            <person name="Kramer G."/>
            <person name="Nodwell J."/>
        </authorList>
    </citation>
    <scope>NUCLEOTIDE SEQUENCE</scope>
    <source>
        <strain evidence="8">ATCC 34498</strain>
    </source>
</reference>
<keyword evidence="3 6" id="KW-1133">Transmembrane helix</keyword>
<sequence length="475" mass="51890">MMQSEAKPHDNDGVTGTSTAGLPPNVIDWASPCDPDDPHNWSFGKKCYHAGVTAAYAFTTTFMSSIYSSGTEEVAERFGVSTTVSLLGISMYCLGLSFGPVLAAPLSETLGRSIVYRVSLPLAALFTIGCAVAKDMATIIVCRFFAGFFAAPALSIGGGTMADIYHPSSRGVAMSLFLLAPFLGPAVGPIIGGFVIEKVSFRWLEWVMLFFMIATYIYSLWMSETYKPIILKRRRKRLGIPEAAKSMSALGALHKFMTITLIRPLMMLITEPIVAFFSLYVAVDFGILFTFFASFPLVYSRVYHFDAGQIGLTFLPILVGCLIATVTCLLCDSLLYKKHLARLNATVPSTQSSDSDEETGPDRSYQSLPPKKHVEPEHRLYAAMIGSFGIPTGLFWFAWTARTARTGVHWASPVMATVVFAWGNLCVFVSAMMYLIDAYGPQYGASAVSANGFARYIFSAAFPLFAIQKKQCMID</sequence>
<dbReference type="Gene3D" id="1.20.1250.20">
    <property type="entry name" value="MFS general substrate transporter like domains"/>
    <property type="match status" value="1"/>
</dbReference>
<feature type="transmembrane region" description="Helical" evidence="6">
    <location>
        <begin position="310"/>
        <end position="335"/>
    </location>
</feature>
<evidence type="ECO:0000256" key="4">
    <source>
        <dbReference type="ARBA" id="ARBA00023136"/>
    </source>
</evidence>
<dbReference type="PANTHER" id="PTHR23502:SF38">
    <property type="entry name" value="POLYAMINE TRANSPORTER 4"/>
    <property type="match status" value="1"/>
</dbReference>
<dbReference type="SUPFAM" id="SSF103473">
    <property type="entry name" value="MFS general substrate transporter"/>
    <property type="match status" value="1"/>
</dbReference>
<gene>
    <name evidence="8" type="ORF">D0Z07_8089</name>
</gene>
<keyword evidence="2 6" id="KW-0812">Transmembrane</keyword>
<feature type="transmembrane region" description="Helical" evidence="6">
    <location>
        <begin position="140"/>
        <end position="162"/>
    </location>
</feature>
<dbReference type="InterPro" id="IPR011701">
    <property type="entry name" value="MFS"/>
</dbReference>
<feature type="transmembrane region" description="Helical" evidence="6">
    <location>
        <begin position="274"/>
        <end position="298"/>
    </location>
</feature>
<evidence type="ECO:0000256" key="6">
    <source>
        <dbReference type="SAM" id="Phobius"/>
    </source>
</evidence>
<feature type="transmembrane region" description="Helical" evidence="6">
    <location>
        <begin position="79"/>
        <end position="102"/>
    </location>
</feature>
<dbReference type="OrthoDB" id="3936150at2759"/>
<keyword evidence="4 6" id="KW-0472">Membrane</keyword>
<evidence type="ECO:0000313" key="9">
    <source>
        <dbReference type="Proteomes" id="UP000785200"/>
    </source>
</evidence>
<accession>A0A9P6VE37</accession>
<comment type="caution">
    <text evidence="8">The sequence shown here is derived from an EMBL/GenBank/DDBJ whole genome shotgun (WGS) entry which is preliminary data.</text>
</comment>
<protein>
    <submittedName>
        <fullName evidence="8">Polyamine transporter 4</fullName>
    </submittedName>
</protein>
<feature type="transmembrane region" description="Helical" evidence="6">
    <location>
        <begin position="380"/>
        <end position="399"/>
    </location>
</feature>
<feature type="transmembrane region" description="Helical" evidence="6">
    <location>
        <begin position="48"/>
        <end position="67"/>
    </location>
</feature>
<dbReference type="GO" id="GO:0015606">
    <property type="term" value="F:spermidine transmembrane transporter activity"/>
    <property type="evidence" value="ECO:0007669"/>
    <property type="project" value="TreeGrafter"/>
</dbReference>
<feature type="region of interest" description="Disordered" evidence="5">
    <location>
        <begin position="348"/>
        <end position="370"/>
    </location>
</feature>
<dbReference type="PANTHER" id="PTHR23502">
    <property type="entry name" value="MAJOR FACILITATOR SUPERFAMILY"/>
    <property type="match status" value="1"/>
</dbReference>
<organism evidence="8 9">
    <name type="scientific">Hyphodiscus hymeniophilus</name>
    <dbReference type="NCBI Taxonomy" id="353542"/>
    <lineage>
        <taxon>Eukaryota</taxon>
        <taxon>Fungi</taxon>
        <taxon>Dikarya</taxon>
        <taxon>Ascomycota</taxon>
        <taxon>Pezizomycotina</taxon>
        <taxon>Leotiomycetes</taxon>
        <taxon>Helotiales</taxon>
        <taxon>Hyphodiscaceae</taxon>
        <taxon>Hyphodiscus</taxon>
    </lineage>
</organism>
<name>A0A9P6VE37_9HELO</name>
<evidence type="ECO:0000313" key="8">
    <source>
        <dbReference type="EMBL" id="KAG0646113.1"/>
    </source>
</evidence>
<dbReference type="GO" id="GO:0005886">
    <property type="term" value="C:plasma membrane"/>
    <property type="evidence" value="ECO:0007669"/>
    <property type="project" value="TreeGrafter"/>
</dbReference>
<proteinExistence type="predicted"/>
<feature type="transmembrane region" description="Helical" evidence="6">
    <location>
        <begin position="114"/>
        <end position="133"/>
    </location>
</feature>
<evidence type="ECO:0000256" key="5">
    <source>
        <dbReference type="SAM" id="MobiDB-lite"/>
    </source>
</evidence>
<comment type="subcellular location">
    <subcellularLocation>
        <location evidence="1">Membrane</location>
        <topology evidence="1">Multi-pass membrane protein</topology>
    </subcellularLocation>
</comment>
<evidence type="ECO:0000256" key="1">
    <source>
        <dbReference type="ARBA" id="ARBA00004141"/>
    </source>
</evidence>
<dbReference type="GO" id="GO:0000297">
    <property type="term" value="F:spermine transmembrane transporter activity"/>
    <property type="evidence" value="ECO:0007669"/>
    <property type="project" value="TreeGrafter"/>
</dbReference>
<feature type="transmembrane region" description="Helical" evidence="6">
    <location>
        <begin position="411"/>
        <end position="436"/>
    </location>
</feature>
<feature type="domain" description="Major facilitator superfamily (MFS) profile" evidence="7">
    <location>
        <begin position="49"/>
        <end position="475"/>
    </location>
</feature>
<dbReference type="InterPro" id="IPR020846">
    <property type="entry name" value="MFS_dom"/>
</dbReference>
<dbReference type="PROSITE" id="PS50850">
    <property type="entry name" value="MFS"/>
    <property type="match status" value="1"/>
</dbReference>
<dbReference type="InterPro" id="IPR036259">
    <property type="entry name" value="MFS_trans_sf"/>
</dbReference>
<feature type="transmembrane region" description="Helical" evidence="6">
    <location>
        <begin position="203"/>
        <end position="223"/>
    </location>
</feature>
<dbReference type="CDD" id="cd17323">
    <property type="entry name" value="MFS_Tpo1_MDR_like"/>
    <property type="match status" value="1"/>
</dbReference>
<dbReference type="EMBL" id="VNKQ01000016">
    <property type="protein sequence ID" value="KAG0646113.1"/>
    <property type="molecule type" value="Genomic_DNA"/>
</dbReference>
<keyword evidence="9" id="KW-1185">Reference proteome</keyword>
<evidence type="ECO:0000256" key="3">
    <source>
        <dbReference type="ARBA" id="ARBA00022989"/>
    </source>
</evidence>
<dbReference type="Proteomes" id="UP000785200">
    <property type="component" value="Unassembled WGS sequence"/>
</dbReference>
<evidence type="ECO:0000256" key="2">
    <source>
        <dbReference type="ARBA" id="ARBA00022692"/>
    </source>
</evidence>
<dbReference type="AlphaFoldDB" id="A0A9P6VE37"/>
<feature type="transmembrane region" description="Helical" evidence="6">
    <location>
        <begin position="174"/>
        <end position="196"/>
    </location>
</feature>
<dbReference type="Pfam" id="PF07690">
    <property type="entry name" value="MFS_1"/>
    <property type="match status" value="1"/>
</dbReference>